<dbReference type="GO" id="GO:0005524">
    <property type="term" value="F:ATP binding"/>
    <property type="evidence" value="ECO:0007669"/>
    <property type="project" value="UniProtKB-UniRule"/>
</dbReference>
<dbReference type="InterPro" id="IPR036784">
    <property type="entry name" value="AK/P_DHK_N_sf"/>
</dbReference>
<keyword evidence="5 8" id="KW-0067">ATP-binding</keyword>
<dbReference type="GO" id="GO:0005759">
    <property type="term" value="C:mitochondrial matrix"/>
    <property type="evidence" value="ECO:0007669"/>
    <property type="project" value="UniProtKB-SubCell"/>
</dbReference>
<dbReference type="CTD" id="20195562"/>
<name>T1EG60_HELRO</name>
<dbReference type="Gene3D" id="1.20.140.20">
    <property type="entry name" value="Alpha-ketoacid/pyruvate dehydrogenase kinase, N-terminal domain"/>
    <property type="match status" value="1"/>
</dbReference>
<evidence type="ECO:0000256" key="7">
    <source>
        <dbReference type="ARBA" id="ARBA00048201"/>
    </source>
</evidence>
<dbReference type="Proteomes" id="UP000015101">
    <property type="component" value="Unassembled WGS sequence"/>
</dbReference>
<dbReference type="EC" id="2.7.11.-" evidence="8"/>
<dbReference type="PANTHER" id="PTHR11947">
    <property type="entry name" value="PYRUVATE DEHYDROGENASE KINASE"/>
    <property type="match status" value="1"/>
</dbReference>
<dbReference type="RefSeq" id="XP_009027008.1">
    <property type="nucleotide sequence ID" value="XM_009028760.1"/>
</dbReference>
<dbReference type="SUPFAM" id="SSF55874">
    <property type="entry name" value="ATPase domain of HSP90 chaperone/DNA topoisomerase II/histidine kinase"/>
    <property type="match status" value="1"/>
</dbReference>
<evidence type="ECO:0000259" key="10">
    <source>
        <dbReference type="PROSITE" id="PS50109"/>
    </source>
</evidence>
<evidence type="ECO:0000256" key="6">
    <source>
        <dbReference type="ARBA" id="ARBA00023128"/>
    </source>
</evidence>
<comment type="catalytic activity">
    <reaction evidence="7">
        <text>L-seryl-[pyruvate dehydrogenase E1 alpha subunit] + ATP = O-phospho-L-seryl-[pyruvate dehydrogenase E1 alpha subunit] + ADP + H(+)</text>
        <dbReference type="Rhea" id="RHEA:23052"/>
        <dbReference type="Rhea" id="RHEA-COMP:13689"/>
        <dbReference type="Rhea" id="RHEA-COMP:13690"/>
        <dbReference type="ChEBI" id="CHEBI:15378"/>
        <dbReference type="ChEBI" id="CHEBI:29999"/>
        <dbReference type="ChEBI" id="CHEBI:30616"/>
        <dbReference type="ChEBI" id="CHEBI:83421"/>
        <dbReference type="ChEBI" id="CHEBI:456216"/>
        <dbReference type="EC" id="2.7.11.2"/>
    </reaction>
</comment>
<dbReference type="GO" id="GO:0010906">
    <property type="term" value="P:regulation of glucose metabolic process"/>
    <property type="evidence" value="ECO:0000318"/>
    <property type="project" value="GO_Central"/>
</dbReference>
<dbReference type="OMA" id="CDQYYLH"/>
<evidence type="ECO:0000256" key="9">
    <source>
        <dbReference type="SAM" id="MobiDB-lite"/>
    </source>
</evidence>
<comment type="subcellular location">
    <subcellularLocation>
        <location evidence="8">Mitochondrion matrix</location>
    </subcellularLocation>
</comment>
<dbReference type="EnsemblMetazoa" id="HelroT115050">
    <property type="protein sequence ID" value="HelroP115050"/>
    <property type="gene ID" value="HelroG115050"/>
</dbReference>
<evidence type="ECO:0000256" key="3">
    <source>
        <dbReference type="ARBA" id="ARBA00022741"/>
    </source>
</evidence>
<dbReference type="SUPFAM" id="SSF69012">
    <property type="entry name" value="alpha-ketoacid dehydrogenase kinase, N-terminal domain"/>
    <property type="match status" value="1"/>
</dbReference>
<evidence type="ECO:0000256" key="5">
    <source>
        <dbReference type="ARBA" id="ARBA00022840"/>
    </source>
</evidence>
<feature type="domain" description="Histidine kinase" evidence="10">
    <location>
        <begin position="282"/>
        <end position="408"/>
    </location>
</feature>
<keyword evidence="2 8" id="KW-0808">Transferase</keyword>
<protein>
    <recommendedName>
        <fullName evidence="8">Protein-serine/threonine kinase</fullName>
        <ecNumber evidence="8">2.7.11.-</ecNumber>
    </recommendedName>
</protein>
<dbReference type="PANTHER" id="PTHR11947:SF3">
    <property type="entry name" value="[PYRUVATE DEHYDROGENASE (ACETYL-TRANSFERRING)] KINASE, MITOCHONDRIAL"/>
    <property type="match status" value="1"/>
</dbReference>
<dbReference type="GO" id="GO:0004740">
    <property type="term" value="F:pyruvate dehydrogenase (acetyl-transferring) kinase activity"/>
    <property type="evidence" value="ECO:0000318"/>
    <property type="project" value="GO_Central"/>
</dbReference>
<dbReference type="HOGENOM" id="CLU_023861_1_1_1"/>
<proteinExistence type="inferred from homology"/>
<comment type="similarity">
    <text evidence="1 8">Belongs to the PDK/BCKDK protein kinase family.</text>
</comment>
<gene>
    <name evidence="12" type="primary">20195562</name>
    <name evidence="11" type="ORF">HELRODRAFT_115050</name>
</gene>
<dbReference type="EMBL" id="KB097558">
    <property type="protein sequence ID" value="ESN94881.1"/>
    <property type="molecule type" value="Genomic_DNA"/>
</dbReference>
<keyword evidence="3 8" id="KW-0547">Nucleotide-binding</keyword>
<dbReference type="InterPro" id="IPR003594">
    <property type="entry name" value="HATPase_dom"/>
</dbReference>
<evidence type="ECO:0000313" key="11">
    <source>
        <dbReference type="EMBL" id="ESN94881.1"/>
    </source>
</evidence>
<evidence type="ECO:0000256" key="1">
    <source>
        <dbReference type="ARBA" id="ARBA00006155"/>
    </source>
</evidence>
<accession>T1EG60</accession>
<evidence type="ECO:0000256" key="8">
    <source>
        <dbReference type="RuleBase" id="RU366032"/>
    </source>
</evidence>
<dbReference type="AlphaFoldDB" id="T1EG60"/>
<keyword evidence="13" id="KW-1185">Reference proteome</keyword>
<dbReference type="GO" id="GO:0010510">
    <property type="term" value="P:regulation of pyruvate decarboxylation to acetyl-CoA"/>
    <property type="evidence" value="ECO:0000318"/>
    <property type="project" value="GO_Central"/>
</dbReference>
<dbReference type="InterPro" id="IPR018955">
    <property type="entry name" value="BCDHK/PDK_N"/>
</dbReference>
<dbReference type="InterPro" id="IPR036890">
    <property type="entry name" value="HATPase_C_sf"/>
</dbReference>
<organism evidence="12 13">
    <name type="scientific">Helobdella robusta</name>
    <name type="common">Californian leech</name>
    <dbReference type="NCBI Taxonomy" id="6412"/>
    <lineage>
        <taxon>Eukaryota</taxon>
        <taxon>Metazoa</taxon>
        <taxon>Spiralia</taxon>
        <taxon>Lophotrochozoa</taxon>
        <taxon>Annelida</taxon>
        <taxon>Clitellata</taxon>
        <taxon>Hirudinea</taxon>
        <taxon>Rhynchobdellida</taxon>
        <taxon>Glossiphoniidae</taxon>
        <taxon>Helobdella</taxon>
    </lineage>
</organism>
<dbReference type="InParanoid" id="T1EG60"/>
<evidence type="ECO:0000313" key="13">
    <source>
        <dbReference type="Proteomes" id="UP000015101"/>
    </source>
</evidence>
<evidence type="ECO:0000256" key="4">
    <source>
        <dbReference type="ARBA" id="ARBA00022777"/>
    </source>
</evidence>
<dbReference type="GeneID" id="20195562"/>
<feature type="region of interest" description="Disordered" evidence="9">
    <location>
        <begin position="470"/>
        <end position="490"/>
    </location>
</feature>
<reference evidence="13" key="1">
    <citation type="submission" date="2012-12" db="EMBL/GenBank/DDBJ databases">
        <authorList>
            <person name="Hellsten U."/>
            <person name="Grimwood J."/>
            <person name="Chapman J.A."/>
            <person name="Shapiro H."/>
            <person name="Aerts A."/>
            <person name="Otillar R.P."/>
            <person name="Terry A.Y."/>
            <person name="Boore J.L."/>
            <person name="Simakov O."/>
            <person name="Marletaz F."/>
            <person name="Cho S.-J."/>
            <person name="Edsinger-Gonzales E."/>
            <person name="Havlak P."/>
            <person name="Kuo D.-H."/>
            <person name="Larsson T."/>
            <person name="Lv J."/>
            <person name="Arendt D."/>
            <person name="Savage R."/>
            <person name="Osoegawa K."/>
            <person name="de Jong P."/>
            <person name="Lindberg D.R."/>
            <person name="Seaver E.C."/>
            <person name="Weisblat D.A."/>
            <person name="Putnam N.H."/>
            <person name="Grigoriev I.V."/>
            <person name="Rokhsar D.S."/>
        </authorList>
    </citation>
    <scope>NUCLEOTIDE SEQUENCE</scope>
</reference>
<dbReference type="OrthoDB" id="241648at2759"/>
<dbReference type="Pfam" id="PF02518">
    <property type="entry name" value="HATPase_c"/>
    <property type="match status" value="1"/>
</dbReference>
<reference evidence="11 13" key="2">
    <citation type="journal article" date="2013" name="Nature">
        <title>Insights into bilaterian evolution from three spiralian genomes.</title>
        <authorList>
            <person name="Simakov O."/>
            <person name="Marletaz F."/>
            <person name="Cho S.J."/>
            <person name="Edsinger-Gonzales E."/>
            <person name="Havlak P."/>
            <person name="Hellsten U."/>
            <person name="Kuo D.H."/>
            <person name="Larsson T."/>
            <person name="Lv J."/>
            <person name="Arendt D."/>
            <person name="Savage R."/>
            <person name="Osoegawa K."/>
            <person name="de Jong P."/>
            <person name="Grimwood J."/>
            <person name="Chapman J.A."/>
            <person name="Shapiro H."/>
            <person name="Aerts A."/>
            <person name="Otillar R.P."/>
            <person name="Terry A.Y."/>
            <person name="Boore J.L."/>
            <person name="Grigoriev I.V."/>
            <person name="Lindberg D.R."/>
            <person name="Seaver E.C."/>
            <person name="Weisblat D.A."/>
            <person name="Putnam N.H."/>
            <person name="Rokhsar D.S."/>
        </authorList>
    </citation>
    <scope>NUCLEOTIDE SEQUENCE</scope>
</reference>
<dbReference type="STRING" id="6412.T1EG60"/>
<dbReference type="Pfam" id="PF10436">
    <property type="entry name" value="BCDHK_Adom3"/>
    <property type="match status" value="1"/>
</dbReference>
<evidence type="ECO:0000256" key="2">
    <source>
        <dbReference type="ARBA" id="ARBA00022679"/>
    </source>
</evidence>
<dbReference type="SMART" id="SM00387">
    <property type="entry name" value="HATPase_c"/>
    <property type="match status" value="1"/>
</dbReference>
<dbReference type="PROSITE" id="PS50109">
    <property type="entry name" value="HIS_KIN"/>
    <property type="match status" value="1"/>
</dbReference>
<dbReference type="InterPro" id="IPR039028">
    <property type="entry name" value="BCKD/PDK"/>
</dbReference>
<keyword evidence="4 8" id="KW-0418">Kinase</keyword>
<evidence type="ECO:0000313" key="12">
    <source>
        <dbReference type="EnsemblMetazoa" id="HelroP115050"/>
    </source>
</evidence>
<sequence length="490" mass="54953">MRLTKYLFSVFSDLQYYAHCTPIALSMQQLIDFGAKHRPPQDSFNFLQKELPVRMANIMVEMSLLPEVLLTTQSVTQIKEWYDMSFKELLEFTKLDPNKPKVLERFLVTLGNVKNRHSSVVETMAEGVREMRLKLLDDPLSEPIINSSNISEVIRSTAMYSPSWSLDETVQYFLDRFYMNRISVNMLIETHLSLFSRRSTMEEDDSDSISSDELDSDADVNKEVHHLIGCLDPRCDVILLAKNAFEDAKDLCEKHFGFSTDCQFAHYSDSIKGHKVKMTYVPSHLYHILFELFKNAQKATLDKYTGSPKLPPLSCLISKGEEDVVIKISDRGRGIARSNLTNIFRYQCSSSPTPPPPDDETLTVSPLSGYGYGLPLSRLYARYFSGDLWLNSIEGYGTDAMVALKAKPSEATEILPLLNKTASSHYSPHVQINDWSDSRQIRKRYVSKVAAAAGSGSSVDASAATAATLGRSKQEVAGSSSQSSSSKVHD</sequence>
<dbReference type="eggNOG" id="KOG0787">
    <property type="taxonomic scope" value="Eukaryota"/>
</dbReference>
<reference evidence="12" key="3">
    <citation type="submission" date="2015-06" db="UniProtKB">
        <authorList>
            <consortium name="EnsemblMetazoa"/>
        </authorList>
    </citation>
    <scope>IDENTIFICATION</scope>
</reference>
<dbReference type="GO" id="GO:0005739">
    <property type="term" value="C:mitochondrion"/>
    <property type="evidence" value="ECO:0000318"/>
    <property type="project" value="GO_Central"/>
</dbReference>
<dbReference type="InterPro" id="IPR005467">
    <property type="entry name" value="His_kinase_dom"/>
</dbReference>
<keyword evidence="6 8" id="KW-0496">Mitochondrion</keyword>
<dbReference type="Gene3D" id="3.30.565.10">
    <property type="entry name" value="Histidine kinase-like ATPase, C-terminal domain"/>
    <property type="match status" value="1"/>
</dbReference>
<feature type="compositionally biased region" description="Low complexity" evidence="9">
    <location>
        <begin position="479"/>
        <end position="490"/>
    </location>
</feature>
<dbReference type="KEGG" id="hro:HELRODRAFT_115050"/>
<dbReference type="EMBL" id="AMQM01007062">
    <property type="status" value="NOT_ANNOTATED_CDS"/>
    <property type="molecule type" value="Genomic_DNA"/>
</dbReference>